<dbReference type="GeneID" id="63974815"/>
<evidence type="ECO:0000259" key="8">
    <source>
        <dbReference type="PROSITE" id="PS51900"/>
    </source>
</evidence>
<evidence type="ECO:0000256" key="3">
    <source>
        <dbReference type="ARBA" id="ARBA00022908"/>
    </source>
</evidence>
<dbReference type="InterPro" id="IPR010998">
    <property type="entry name" value="Integrase_recombinase_N"/>
</dbReference>
<dbReference type="Gene3D" id="1.10.150.130">
    <property type="match status" value="1"/>
</dbReference>
<evidence type="ECO:0000256" key="2">
    <source>
        <dbReference type="ARBA" id="ARBA00008857"/>
    </source>
</evidence>
<gene>
    <name evidence="9" type="ORF">HMPREF0372_00949</name>
</gene>
<dbReference type="STRING" id="292800.A4U99_03175"/>
<dbReference type="HOGENOM" id="CLU_027562_9_2_9"/>
<dbReference type="InterPro" id="IPR011010">
    <property type="entry name" value="DNA_brk_join_enz"/>
</dbReference>
<accession>G9YN77</accession>
<comment type="function">
    <text evidence="1">Site-specific tyrosine recombinase, which acts by catalyzing the cutting and rejoining of the recombining DNA molecules.</text>
</comment>
<dbReference type="InterPro" id="IPR013762">
    <property type="entry name" value="Integrase-like_cat_sf"/>
</dbReference>
<keyword evidence="5" id="KW-0233">DNA recombination</keyword>
<dbReference type="PANTHER" id="PTHR30349:SF89">
    <property type="entry name" value="INTEGRASE_RECOMBINASE"/>
    <property type="match status" value="1"/>
</dbReference>
<name>G9YN77_FLAPL</name>
<dbReference type="RefSeq" id="WP_007489243.1">
    <property type="nucleotide sequence ID" value="NZ_JH417676.1"/>
</dbReference>
<feature type="domain" description="Tyr recombinase" evidence="7">
    <location>
        <begin position="106"/>
        <end position="279"/>
    </location>
</feature>
<dbReference type="Pfam" id="PF00589">
    <property type="entry name" value="Phage_integrase"/>
    <property type="match status" value="1"/>
</dbReference>
<evidence type="ECO:0000256" key="1">
    <source>
        <dbReference type="ARBA" id="ARBA00003283"/>
    </source>
</evidence>
<sequence length="310" mass="35762">MQKLVNQTYQLAENAVESFRKQLILDEKREATIQKYTHDVRRFLSYHGKQTVCKEDVIQYKAWLAERYAVRSTNSMLIALNQFLRFQGAGDCCVKPLKVQRQTFCDKKKELSQAEYFRLLEAARRNGDMRLHLAIQTICATGIRVSELAYITVEAARLGRAIASNKGKSRIILIPKELCRNLLDYARERGIQDGPIFVTRGGRTLNRSNIWNAMKRLCKSAQVGPEKVYPHNLRHLFARTFYKKEKDISRLADILGHENVNTTRIYVVSSGAEHREQLESLHLTVPYQAACQNQEQHNETLCCYALDKIP</sequence>
<evidence type="ECO:0000313" key="9">
    <source>
        <dbReference type="EMBL" id="EHM53537.1"/>
    </source>
</evidence>
<reference evidence="9 10" key="1">
    <citation type="submission" date="2011-08" db="EMBL/GenBank/DDBJ databases">
        <authorList>
            <person name="Weinstock G."/>
            <person name="Sodergren E."/>
            <person name="Clifton S."/>
            <person name="Fulton L."/>
            <person name="Fulton B."/>
            <person name="Courtney L."/>
            <person name="Fronick C."/>
            <person name="Harrison M."/>
            <person name="Strong C."/>
            <person name="Farmer C."/>
            <person name="Delahaunty K."/>
            <person name="Markovic C."/>
            <person name="Hall O."/>
            <person name="Minx P."/>
            <person name="Tomlinson C."/>
            <person name="Mitreva M."/>
            <person name="Hou S."/>
            <person name="Chen J."/>
            <person name="Wollam A."/>
            <person name="Pepin K.H."/>
            <person name="Johnson M."/>
            <person name="Bhonagiri V."/>
            <person name="Zhang X."/>
            <person name="Suruliraj S."/>
            <person name="Warren W."/>
            <person name="Chinwalla A."/>
            <person name="Mardis E.R."/>
            <person name="Wilson R.K."/>
        </authorList>
    </citation>
    <scope>NUCLEOTIDE SEQUENCE [LARGE SCALE GENOMIC DNA]</scope>
    <source>
        <strain evidence="9 10">ATCC 29863</strain>
    </source>
</reference>
<dbReference type="AlphaFoldDB" id="G9YN77"/>
<dbReference type="InterPro" id="IPR004107">
    <property type="entry name" value="Integrase_SAM-like_N"/>
</dbReference>
<feature type="domain" description="Core-binding (CB)" evidence="8">
    <location>
        <begin position="10"/>
        <end position="88"/>
    </location>
</feature>
<keyword evidence="4 6" id="KW-0238">DNA-binding</keyword>
<dbReference type="SUPFAM" id="SSF56349">
    <property type="entry name" value="DNA breaking-rejoining enzymes"/>
    <property type="match status" value="1"/>
</dbReference>
<proteinExistence type="inferred from homology"/>
<comment type="caution">
    <text evidence="9">The sequence shown here is derived from an EMBL/GenBank/DDBJ whole genome shotgun (WGS) entry which is preliminary data.</text>
</comment>
<evidence type="ECO:0000256" key="5">
    <source>
        <dbReference type="ARBA" id="ARBA00023172"/>
    </source>
</evidence>
<dbReference type="PROSITE" id="PS51900">
    <property type="entry name" value="CB"/>
    <property type="match status" value="1"/>
</dbReference>
<dbReference type="GO" id="GO:0015074">
    <property type="term" value="P:DNA integration"/>
    <property type="evidence" value="ECO:0007669"/>
    <property type="project" value="UniProtKB-KW"/>
</dbReference>
<protein>
    <submittedName>
        <fullName evidence="9">Phage integrase, SAM-like domain protein</fullName>
    </submittedName>
</protein>
<dbReference type="PANTHER" id="PTHR30349">
    <property type="entry name" value="PHAGE INTEGRASE-RELATED"/>
    <property type="match status" value="1"/>
</dbReference>
<dbReference type="GO" id="GO:0003677">
    <property type="term" value="F:DNA binding"/>
    <property type="evidence" value="ECO:0007669"/>
    <property type="project" value="UniProtKB-UniRule"/>
</dbReference>
<dbReference type="InterPro" id="IPR002104">
    <property type="entry name" value="Integrase_catalytic"/>
</dbReference>
<dbReference type="Pfam" id="PF02899">
    <property type="entry name" value="Phage_int_SAM_1"/>
    <property type="match status" value="1"/>
</dbReference>
<dbReference type="EMBL" id="AGCK01000064">
    <property type="protein sequence ID" value="EHM53537.1"/>
    <property type="molecule type" value="Genomic_DNA"/>
</dbReference>
<evidence type="ECO:0000256" key="6">
    <source>
        <dbReference type="PROSITE-ProRule" id="PRU01248"/>
    </source>
</evidence>
<comment type="similarity">
    <text evidence="2">Belongs to the 'phage' integrase family.</text>
</comment>
<evidence type="ECO:0000259" key="7">
    <source>
        <dbReference type="PROSITE" id="PS51898"/>
    </source>
</evidence>
<dbReference type="Gene3D" id="1.10.443.10">
    <property type="entry name" value="Intergrase catalytic core"/>
    <property type="match status" value="1"/>
</dbReference>
<dbReference type="InterPro" id="IPR044068">
    <property type="entry name" value="CB"/>
</dbReference>
<dbReference type="PATRIC" id="fig|411475.3.peg.822"/>
<dbReference type="GO" id="GO:0006310">
    <property type="term" value="P:DNA recombination"/>
    <property type="evidence" value="ECO:0007669"/>
    <property type="project" value="UniProtKB-KW"/>
</dbReference>
<evidence type="ECO:0000256" key="4">
    <source>
        <dbReference type="ARBA" id="ARBA00023125"/>
    </source>
</evidence>
<dbReference type="PROSITE" id="PS51898">
    <property type="entry name" value="TYR_RECOMBINASE"/>
    <property type="match status" value="1"/>
</dbReference>
<evidence type="ECO:0000313" key="10">
    <source>
        <dbReference type="Proteomes" id="UP000004459"/>
    </source>
</evidence>
<dbReference type="InterPro" id="IPR050090">
    <property type="entry name" value="Tyrosine_recombinase_XerCD"/>
</dbReference>
<keyword evidence="3" id="KW-0229">DNA integration</keyword>
<dbReference type="Proteomes" id="UP000004459">
    <property type="component" value="Unassembled WGS sequence"/>
</dbReference>
<organism evidence="9 10">
    <name type="scientific">Flavonifractor plautii ATCC 29863</name>
    <dbReference type="NCBI Taxonomy" id="411475"/>
    <lineage>
        <taxon>Bacteria</taxon>
        <taxon>Bacillati</taxon>
        <taxon>Bacillota</taxon>
        <taxon>Clostridia</taxon>
        <taxon>Eubacteriales</taxon>
        <taxon>Oscillospiraceae</taxon>
        <taxon>Flavonifractor</taxon>
    </lineage>
</organism>